<sequence>MDSGRSSDIDMPLNIAVDSDEEDTSGIISDDEDTPDIEVHEENDVPHPKNQADLATWLKLSDDYLAGLQTNPVPLHRGSYHSRKVGKGVSVRRGQELKKIERERQAREDREDAHHRVKKTQIINFFSTLAKPSPRETDTVDAASNNEDGVVADVESDVEFCDDPILNSESNQLQADSSGAGAERSSIPPPPIQASSPRARVTIEVVVDSDDENGSISVEPYQLDGIALAEEGLDDLPWDPSEERSPRPHEAPAETLPLPTPMPMPDPPPRTLPPGSATYFHHEKGFTMPNRPQPRKLPKPVPSNSAVDTAINSLQARLHPKRGVGRGHKNNDLDLVTAARLECMVRFLRLYKASGYEGWTLHSESVATASGKSGSKTWLGRKIREWCIDFCADNKKIPSHMYGRFNSSILLDEDIAGDIHIHLQSLGKWVTAKDIVRYVATPEFQARLRIKRKISICTAQRWMKKMGYRWKREPKGMYSDGHEREDVVAYRQNVFLPQWKALEARTRWWDNNHSDKWINFDAEMRAYFGPGSDGRIVVIWRHDESTFYAHDRRDVRWVHETEHASIKSKGEGASQMVGDFVSPDYGWLRSKAPDANG</sequence>
<feature type="region of interest" description="Disordered" evidence="1">
    <location>
        <begin position="72"/>
        <end position="115"/>
    </location>
</feature>
<accession>A0AAD7EB88</accession>
<feature type="region of interest" description="Disordered" evidence="1">
    <location>
        <begin position="171"/>
        <end position="197"/>
    </location>
</feature>
<comment type="caution">
    <text evidence="2">The sequence shown here is derived from an EMBL/GenBank/DDBJ whole genome shotgun (WGS) entry which is preliminary data.</text>
</comment>
<feature type="compositionally biased region" description="Basic and acidic residues" evidence="1">
    <location>
        <begin position="241"/>
        <end position="252"/>
    </location>
</feature>
<dbReference type="EMBL" id="JARIHO010000082">
    <property type="protein sequence ID" value="KAJ7309359.1"/>
    <property type="molecule type" value="Genomic_DNA"/>
</dbReference>
<feature type="compositionally biased region" description="Basic and acidic residues" evidence="1">
    <location>
        <begin position="37"/>
        <end position="47"/>
    </location>
</feature>
<dbReference type="PANTHER" id="PTHR35871">
    <property type="entry name" value="EXPRESSED PROTEIN"/>
    <property type="match status" value="1"/>
</dbReference>
<feature type="region of interest" description="Disordered" evidence="1">
    <location>
        <begin position="1"/>
        <end position="50"/>
    </location>
</feature>
<evidence type="ECO:0000313" key="3">
    <source>
        <dbReference type="Proteomes" id="UP001218218"/>
    </source>
</evidence>
<keyword evidence="3" id="KW-1185">Reference proteome</keyword>
<feature type="compositionally biased region" description="Basic and acidic residues" evidence="1">
    <location>
        <begin position="93"/>
        <end position="114"/>
    </location>
</feature>
<dbReference type="PANTHER" id="PTHR35871:SF1">
    <property type="entry name" value="CXC1-LIKE CYSTEINE CLUSTER ASSOCIATED WITH KDZ TRANSPOSASES DOMAIN-CONTAINING PROTEIN"/>
    <property type="match status" value="1"/>
</dbReference>
<feature type="region of interest" description="Disordered" evidence="1">
    <location>
        <begin position="234"/>
        <end position="265"/>
    </location>
</feature>
<protein>
    <submittedName>
        <fullName evidence="2">Uncharacterized protein</fullName>
    </submittedName>
</protein>
<proteinExistence type="predicted"/>
<dbReference type="AlphaFoldDB" id="A0AAD7EB88"/>
<name>A0AAD7EB88_9AGAR</name>
<organism evidence="2 3">
    <name type="scientific">Mycena albidolilacea</name>
    <dbReference type="NCBI Taxonomy" id="1033008"/>
    <lineage>
        <taxon>Eukaryota</taxon>
        <taxon>Fungi</taxon>
        <taxon>Dikarya</taxon>
        <taxon>Basidiomycota</taxon>
        <taxon>Agaricomycotina</taxon>
        <taxon>Agaricomycetes</taxon>
        <taxon>Agaricomycetidae</taxon>
        <taxon>Agaricales</taxon>
        <taxon>Marasmiineae</taxon>
        <taxon>Mycenaceae</taxon>
        <taxon>Mycena</taxon>
    </lineage>
</organism>
<evidence type="ECO:0000313" key="2">
    <source>
        <dbReference type="EMBL" id="KAJ7309359.1"/>
    </source>
</evidence>
<evidence type="ECO:0000256" key="1">
    <source>
        <dbReference type="SAM" id="MobiDB-lite"/>
    </source>
</evidence>
<feature type="compositionally biased region" description="Acidic residues" evidence="1">
    <location>
        <begin position="18"/>
        <end position="36"/>
    </location>
</feature>
<reference evidence="2" key="1">
    <citation type="submission" date="2023-03" db="EMBL/GenBank/DDBJ databases">
        <title>Massive genome expansion in bonnet fungi (Mycena s.s.) driven by repeated elements and novel gene families across ecological guilds.</title>
        <authorList>
            <consortium name="Lawrence Berkeley National Laboratory"/>
            <person name="Harder C.B."/>
            <person name="Miyauchi S."/>
            <person name="Viragh M."/>
            <person name="Kuo A."/>
            <person name="Thoen E."/>
            <person name="Andreopoulos B."/>
            <person name="Lu D."/>
            <person name="Skrede I."/>
            <person name="Drula E."/>
            <person name="Henrissat B."/>
            <person name="Morin E."/>
            <person name="Kohler A."/>
            <person name="Barry K."/>
            <person name="LaButti K."/>
            <person name="Morin E."/>
            <person name="Salamov A."/>
            <person name="Lipzen A."/>
            <person name="Mereny Z."/>
            <person name="Hegedus B."/>
            <person name="Baldrian P."/>
            <person name="Stursova M."/>
            <person name="Weitz H."/>
            <person name="Taylor A."/>
            <person name="Grigoriev I.V."/>
            <person name="Nagy L.G."/>
            <person name="Martin F."/>
            <person name="Kauserud H."/>
        </authorList>
    </citation>
    <scope>NUCLEOTIDE SEQUENCE</scope>
    <source>
        <strain evidence="2">CBHHK002</strain>
    </source>
</reference>
<gene>
    <name evidence="2" type="ORF">DFH08DRAFT_1050065</name>
</gene>
<dbReference type="Proteomes" id="UP001218218">
    <property type="component" value="Unassembled WGS sequence"/>
</dbReference>